<evidence type="ECO:0008006" key="3">
    <source>
        <dbReference type="Google" id="ProtNLM"/>
    </source>
</evidence>
<sequence>MQDAKAPDLPQLDTVSFDADLPFQVQEREGDYSPRLQRETRLALRVLAAPGETPDDSNPVLLRLEAKLDLALEVSLLERHPDRPACTPCRLGLSAVAWCDSRAWAPGQALLISLYPNPDSALSLCLNGRVIQCDSQSPQRHLLVADISGSFDLDTHLMWEKWVFRRHRRAILER</sequence>
<reference evidence="1 2" key="1">
    <citation type="submission" date="2021-05" db="EMBL/GenBank/DDBJ databases">
        <title>Draft Whole Genome Sequencing Of Biosensor Chromobacterium violaceum Strain CV026 Reveals A Regulatory RNA In Chromobacterium violaceum Phenotype Regulatory Network.</title>
        <authorList>
            <person name="Hong K.W."/>
            <person name="Chan K.G."/>
            <person name="Chang C.-Y."/>
        </authorList>
    </citation>
    <scope>NUCLEOTIDE SEQUENCE [LARGE SCALE GENOMIC DNA]</scope>
    <source>
        <strain evidence="1 2">ATCC 31532</strain>
    </source>
</reference>
<keyword evidence="2" id="KW-1185">Reference proteome</keyword>
<evidence type="ECO:0000313" key="1">
    <source>
        <dbReference type="EMBL" id="MBW8290348.1"/>
    </source>
</evidence>
<evidence type="ECO:0000313" key="2">
    <source>
        <dbReference type="Proteomes" id="UP000711178"/>
    </source>
</evidence>
<accession>A0ABS7FJT6</accession>
<dbReference type="RefSeq" id="WP_043580785.1">
    <property type="nucleotide sequence ID" value="NZ_CP142381.1"/>
</dbReference>
<name>A0ABS7FJT6_9NEIS</name>
<gene>
    <name evidence="1" type="ORF">KIF53_22175</name>
</gene>
<comment type="caution">
    <text evidence="1">The sequence shown here is derived from an EMBL/GenBank/DDBJ whole genome shotgun (WGS) entry which is preliminary data.</text>
</comment>
<proteinExistence type="predicted"/>
<dbReference type="EMBL" id="JAHDTB010000046">
    <property type="protein sequence ID" value="MBW8290348.1"/>
    <property type="molecule type" value="Genomic_DNA"/>
</dbReference>
<protein>
    <recommendedName>
        <fullName evidence="3">Cyclic di-GMP receptor atypical PilZ domain-containing protein</fullName>
    </recommendedName>
</protein>
<dbReference type="GeneID" id="89684831"/>
<organism evidence="1 2">
    <name type="scientific">Chromobacterium subtsugae</name>
    <dbReference type="NCBI Taxonomy" id="251747"/>
    <lineage>
        <taxon>Bacteria</taxon>
        <taxon>Pseudomonadati</taxon>
        <taxon>Pseudomonadota</taxon>
        <taxon>Betaproteobacteria</taxon>
        <taxon>Neisseriales</taxon>
        <taxon>Chromobacteriaceae</taxon>
        <taxon>Chromobacterium</taxon>
    </lineage>
</organism>
<dbReference type="Proteomes" id="UP000711178">
    <property type="component" value="Unassembled WGS sequence"/>
</dbReference>